<feature type="region of interest" description="Disordered" evidence="5">
    <location>
        <begin position="197"/>
        <end position="247"/>
    </location>
</feature>
<dbReference type="AlphaFoldDB" id="T0ZMP3"/>
<dbReference type="Gene3D" id="3.40.1190.10">
    <property type="entry name" value="Mur-like, catalytic domain"/>
    <property type="match status" value="1"/>
</dbReference>
<proteinExistence type="predicted"/>
<dbReference type="PANTHER" id="PTHR43692:SF1">
    <property type="entry name" value="UDP-N-ACETYLMURAMOYLALANINE--D-GLUTAMATE LIGASE"/>
    <property type="match status" value="1"/>
</dbReference>
<evidence type="ECO:0000259" key="6">
    <source>
        <dbReference type="Pfam" id="PF02875"/>
    </source>
</evidence>
<keyword evidence="2" id="KW-0436">Ligase</keyword>
<protein>
    <submittedName>
        <fullName evidence="7">UDP-N-acetylmuramoyl-L-alanyl-D-glutamate synthetase</fullName>
    </submittedName>
</protein>
<dbReference type="InterPro" id="IPR036615">
    <property type="entry name" value="Mur_ligase_C_dom_sf"/>
</dbReference>
<dbReference type="GO" id="GO:0008360">
    <property type="term" value="P:regulation of cell shape"/>
    <property type="evidence" value="ECO:0007669"/>
    <property type="project" value="InterPro"/>
</dbReference>
<dbReference type="PANTHER" id="PTHR43692">
    <property type="entry name" value="UDP-N-ACETYLMURAMOYLALANINE--D-GLUTAMATE LIGASE"/>
    <property type="match status" value="1"/>
</dbReference>
<evidence type="ECO:0000313" key="7">
    <source>
        <dbReference type="EMBL" id="EQD31045.1"/>
    </source>
</evidence>
<name>T0ZMP3_9ZZZZ</name>
<dbReference type="GO" id="GO:0051301">
    <property type="term" value="P:cell division"/>
    <property type="evidence" value="ECO:0007669"/>
    <property type="project" value="InterPro"/>
</dbReference>
<dbReference type="Pfam" id="PF02875">
    <property type="entry name" value="Mur_ligase_C"/>
    <property type="match status" value="1"/>
</dbReference>
<dbReference type="InterPro" id="IPR036565">
    <property type="entry name" value="Mur-like_cat_sf"/>
</dbReference>
<evidence type="ECO:0000256" key="5">
    <source>
        <dbReference type="SAM" id="MobiDB-lite"/>
    </source>
</evidence>
<reference evidence="7" key="1">
    <citation type="submission" date="2013-08" db="EMBL/GenBank/DDBJ databases">
        <authorList>
            <person name="Mendez C."/>
            <person name="Richter M."/>
            <person name="Ferrer M."/>
            <person name="Sanchez J."/>
        </authorList>
    </citation>
    <scope>NUCLEOTIDE SEQUENCE</scope>
</reference>
<dbReference type="GO" id="GO:0005524">
    <property type="term" value="F:ATP binding"/>
    <property type="evidence" value="ECO:0007669"/>
    <property type="project" value="UniProtKB-KW"/>
</dbReference>
<organism evidence="7">
    <name type="scientific">mine drainage metagenome</name>
    <dbReference type="NCBI Taxonomy" id="410659"/>
    <lineage>
        <taxon>unclassified sequences</taxon>
        <taxon>metagenomes</taxon>
        <taxon>ecological metagenomes</taxon>
    </lineage>
</organism>
<dbReference type="InterPro" id="IPR005762">
    <property type="entry name" value="MurD"/>
</dbReference>
<keyword evidence="3" id="KW-0547">Nucleotide-binding</keyword>
<keyword evidence="4" id="KW-0067">ATP-binding</keyword>
<sequence>ATAVHPARRLYGEARGWHVAQDALWRADTRVFDLAQFALPGAHNARNACAALGALEILGGDAVAAAPALARFRGLPHRLQWLGARDAITWIDDSISTTPEATRAALESLPGAAVTLILGGHERGLDWAPFAAWLAAHAPHAVIAQGANAARIAAALHVAGLAPPCADDLEAALRLARTLTAPGGVVLLRPARPASISSATTPRAADASPNWPASIRRRRAKSAGWVSPERPRARLDSDQSRQHGIQR</sequence>
<reference evidence="7" key="2">
    <citation type="journal article" date="2014" name="ISME J.">
        <title>Microbial stratification in low pH oxic and suboxic macroscopic growths along an acid mine drainage.</title>
        <authorList>
            <person name="Mendez-Garcia C."/>
            <person name="Mesa V."/>
            <person name="Sprenger R.R."/>
            <person name="Richter M."/>
            <person name="Diez M.S."/>
            <person name="Solano J."/>
            <person name="Bargiela R."/>
            <person name="Golyshina O.V."/>
            <person name="Manteca A."/>
            <person name="Ramos J.L."/>
            <person name="Gallego J.R."/>
            <person name="Llorente I."/>
            <person name="Martins Dos Santos V.A."/>
            <person name="Jensen O.N."/>
            <person name="Pelaez A.I."/>
            <person name="Sanchez J."/>
            <person name="Ferrer M."/>
        </authorList>
    </citation>
    <scope>NUCLEOTIDE SEQUENCE</scope>
</reference>
<gene>
    <name evidence="7" type="ORF">B2A_13852</name>
</gene>
<keyword evidence="1" id="KW-0963">Cytoplasm</keyword>
<comment type="caution">
    <text evidence="7">The sequence shown here is derived from an EMBL/GenBank/DDBJ whole genome shotgun (WGS) entry which is preliminary data.</text>
</comment>
<dbReference type="Gene3D" id="3.90.190.20">
    <property type="entry name" value="Mur ligase, C-terminal domain"/>
    <property type="match status" value="1"/>
</dbReference>
<evidence type="ECO:0000256" key="3">
    <source>
        <dbReference type="ARBA" id="ARBA00022741"/>
    </source>
</evidence>
<evidence type="ECO:0000256" key="4">
    <source>
        <dbReference type="ARBA" id="ARBA00022840"/>
    </source>
</evidence>
<dbReference type="SUPFAM" id="SSF53244">
    <property type="entry name" value="MurD-like peptide ligases, peptide-binding domain"/>
    <property type="match status" value="1"/>
</dbReference>
<evidence type="ECO:0000256" key="1">
    <source>
        <dbReference type="ARBA" id="ARBA00022490"/>
    </source>
</evidence>
<dbReference type="GO" id="GO:0008764">
    <property type="term" value="F:UDP-N-acetylmuramoylalanine-D-glutamate ligase activity"/>
    <property type="evidence" value="ECO:0007669"/>
    <property type="project" value="InterPro"/>
</dbReference>
<evidence type="ECO:0000256" key="2">
    <source>
        <dbReference type="ARBA" id="ARBA00022598"/>
    </source>
</evidence>
<dbReference type="GO" id="GO:0005737">
    <property type="term" value="C:cytoplasm"/>
    <property type="evidence" value="ECO:0007669"/>
    <property type="project" value="InterPro"/>
</dbReference>
<feature type="non-terminal residue" evidence="7">
    <location>
        <position position="1"/>
    </location>
</feature>
<dbReference type="InterPro" id="IPR004101">
    <property type="entry name" value="Mur_ligase_C"/>
</dbReference>
<dbReference type="EMBL" id="AUZZ01010042">
    <property type="protein sequence ID" value="EQD31045.1"/>
    <property type="molecule type" value="Genomic_DNA"/>
</dbReference>
<feature type="compositionally biased region" description="Basic and acidic residues" evidence="5">
    <location>
        <begin position="229"/>
        <end position="241"/>
    </location>
</feature>
<accession>T0ZMP3</accession>
<feature type="domain" description="Mur ligase C-terminal" evidence="6">
    <location>
        <begin position="77"/>
        <end position="191"/>
    </location>
</feature>
<dbReference type="SUPFAM" id="SSF53623">
    <property type="entry name" value="MurD-like peptide ligases, catalytic domain"/>
    <property type="match status" value="1"/>
</dbReference>